<dbReference type="NCBIfam" id="TIGR02469">
    <property type="entry name" value="CbiT"/>
    <property type="match status" value="1"/>
</dbReference>
<reference evidence="7 8" key="1">
    <citation type="submission" date="2020-07" db="EMBL/GenBank/DDBJ databases">
        <title>Complete genome and description of Selenomonas timonensis sp. nov., a new bacterium isolated from a gingivitis subject.</title>
        <authorList>
            <person name="Antezack A."/>
        </authorList>
    </citation>
    <scope>NUCLEOTIDE SEQUENCE [LARGE SCALE GENOMIC DNA]</scope>
    <source>
        <strain evidence="7 8">Marseille-Q3039</strain>
    </source>
</reference>
<dbReference type="SUPFAM" id="SSF53335">
    <property type="entry name" value="S-adenosyl-L-methionine-dependent methyltransferases"/>
    <property type="match status" value="1"/>
</dbReference>
<dbReference type="KEGG" id="stim:H1B31_09610"/>
<dbReference type="UniPathway" id="UPA00148"/>
<dbReference type="Pfam" id="PF02475">
    <property type="entry name" value="TRM5-TYW2_MTfase"/>
    <property type="match status" value="1"/>
</dbReference>
<evidence type="ECO:0000313" key="8">
    <source>
        <dbReference type="Proteomes" id="UP000515480"/>
    </source>
</evidence>
<dbReference type="InterPro" id="IPR029063">
    <property type="entry name" value="SAM-dependent_MTases_sf"/>
</dbReference>
<dbReference type="PANTHER" id="PTHR43182:SF1">
    <property type="entry name" value="COBALT-PRECORRIN-7 C(5)-METHYLTRANSFERASE"/>
    <property type="match status" value="1"/>
</dbReference>
<gene>
    <name evidence="7" type="primary">cbiT</name>
    <name evidence="7" type="ORF">H1B31_09610</name>
</gene>
<dbReference type="GO" id="GO:0008276">
    <property type="term" value="F:protein methyltransferase activity"/>
    <property type="evidence" value="ECO:0007669"/>
    <property type="project" value="InterPro"/>
</dbReference>
<evidence type="ECO:0000256" key="1">
    <source>
        <dbReference type="ARBA" id="ARBA00004953"/>
    </source>
</evidence>
<evidence type="ECO:0000256" key="4">
    <source>
        <dbReference type="ARBA" id="ARBA00022679"/>
    </source>
</evidence>
<dbReference type="CDD" id="cd02440">
    <property type="entry name" value="AdoMet_MTases"/>
    <property type="match status" value="1"/>
</dbReference>
<dbReference type="InterPro" id="IPR050714">
    <property type="entry name" value="Cobalamin_biosynth_MTase"/>
</dbReference>
<dbReference type="GO" id="GO:0032259">
    <property type="term" value="P:methylation"/>
    <property type="evidence" value="ECO:0007669"/>
    <property type="project" value="UniProtKB-KW"/>
</dbReference>
<keyword evidence="2" id="KW-0169">Cobalamin biosynthesis</keyword>
<dbReference type="RefSeq" id="WP_185980160.1">
    <property type="nucleotide sequence ID" value="NZ_CP060204.1"/>
</dbReference>
<dbReference type="InterPro" id="IPR014008">
    <property type="entry name" value="Cbl_synth_MTase_CbiT"/>
</dbReference>
<dbReference type="Proteomes" id="UP000515480">
    <property type="component" value="Chromosome"/>
</dbReference>
<keyword evidence="4 7" id="KW-0808">Transferase</keyword>
<accession>A0A7G7VJ08</accession>
<sequence>MNLGIKDEAFVRGKVPMTKEEIRILTLVKAQIAPDAVVYDIGAGTGSLSIEAARLAPAGHVYAIEKNPEGIGLIAENAKKFSVENITVVEGTAPDALAGLPALDVALIGGSGRRLADILDIIGERLRPNGRIVANAITMQTVAACLDYFHAHADRYTYEAIQVQISRLERVGPYDMAKALNPIYIITAQRK</sequence>
<dbReference type="PANTHER" id="PTHR43182">
    <property type="entry name" value="COBALT-PRECORRIN-6B C(15)-METHYLTRANSFERASE (DECARBOXYLATING)"/>
    <property type="match status" value="1"/>
</dbReference>
<evidence type="ECO:0000259" key="6">
    <source>
        <dbReference type="Pfam" id="PF02475"/>
    </source>
</evidence>
<feature type="domain" description="TRM5/TYW2-like methyltransferase" evidence="6">
    <location>
        <begin position="20"/>
        <end position="90"/>
    </location>
</feature>
<proteinExistence type="predicted"/>
<evidence type="ECO:0000256" key="5">
    <source>
        <dbReference type="ARBA" id="ARBA00022691"/>
    </source>
</evidence>
<organism evidence="7 8">
    <name type="scientific">Selenomonas timonae</name>
    <dbReference type="NCBI Taxonomy" id="2754044"/>
    <lineage>
        <taxon>Bacteria</taxon>
        <taxon>Bacillati</taxon>
        <taxon>Bacillota</taxon>
        <taxon>Negativicutes</taxon>
        <taxon>Selenomonadales</taxon>
        <taxon>Selenomonadaceae</taxon>
        <taxon>Selenomonas</taxon>
    </lineage>
</organism>
<dbReference type="EMBL" id="CP060204">
    <property type="protein sequence ID" value="QNH54101.1"/>
    <property type="molecule type" value="Genomic_DNA"/>
</dbReference>
<evidence type="ECO:0000313" key="7">
    <source>
        <dbReference type="EMBL" id="QNH54101.1"/>
    </source>
</evidence>
<protein>
    <submittedName>
        <fullName evidence="7">Precorrin-6Y C5,15-methyltransferase (Decarboxylating) subunit CbiT</fullName>
    </submittedName>
</protein>
<dbReference type="GO" id="GO:0009236">
    <property type="term" value="P:cobalamin biosynthetic process"/>
    <property type="evidence" value="ECO:0007669"/>
    <property type="project" value="UniProtKB-UniPathway"/>
</dbReference>
<comment type="pathway">
    <text evidence="1">Cofactor biosynthesis; adenosylcobalamin biosynthesis.</text>
</comment>
<dbReference type="InterPro" id="IPR056743">
    <property type="entry name" value="TRM5-TYW2-like_MTfase"/>
</dbReference>
<dbReference type="Gene3D" id="3.40.50.150">
    <property type="entry name" value="Vaccinia Virus protein VP39"/>
    <property type="match status" value="1"/>
</dbReference>
<dbReference type="AlphaFoldDB" id="A0A7G7VJ08"/>
<evidence type="ECO:0000256" key="2">
    <source>
        <dbReference type="ARBA" id="ARBA00022573"/>
    </source>
</evidence>
<evidence type="ECO:0000256" key="3">
    <source>
        <dbReference type="ARBA" id="ARBA00022603"/>
    </source>
</evidence>
<keyword evidence="8" id="KW-1185">Reference proteome</keyword>
<keyword evidence="5" id="KW-0949">S-adenosyl-L-methionine</keyword>
<keyword evidence="3 7" id="KW-0489">Methyltransferase</keyword>
<name>A0A7G7VJ08_9FIRM</name>